<gene>
    <name evidence="2" type="ORF">Q73A0000_09485</name>
    <name evidence="3" type="ORF">Q73A0000_14025</name>
</gene>
<sequence length="361" mass="42136">MILTLDQQVHLRLLAFCHPMLIVNPILNSLIGFSSVQIYNRTWGQPDKKERKYNQIDIEEKESYRWIKSSIETKELLPENVKVTIIGDRENDIYEDFDRVPDERTNLLIRSRCDRNIVGEHKKLYNLLDNTIVAGSVEVEITGQKNRKKRTALIDVKFTKAKICAPTRLNVSQKNIEIYVIEATENPSTIPTNEVGISWKLLTTHKIENLEKAIECINWYKKRWLIEELFRVIKTKGFEIESSQLGDGFKLKKLLAMTLEVALQVMRLKLSLNEVNQKQDNLFNSNEIKFLEKVNRKIEGQTQKQKNPYNEQTLAWITWIIARIGGWTGYKSQGPPGYITIKNGLDRYHQQYEGFLMFSDD</sequence>
<evidence type="ECO:0000313" key="4">
    <source>
        <dbReference type="Proteomes" id="UP000594195"/>
    </source>
</evidence>
<dbReference type="InterPro" id="IPR047768">
    <property type="entry name" value="Tn5p-like"/>
</dbReference>
<dbReference type="Gene3D" id="1.10.740.10">
    <property type="entry name" value="Transferase Inhibitor Protein From Tn5, Chain"/>
    <property type="match status" value="1"/>
</dbReference>
<proteinExistence type="predicted"/>
<evidence type="ECO:0000259" key="1">
    <source>
        <dbReference type="Pfam" id="PF01609"/>
    </source>
</evidence>
<protein>
    <submittedName>
        <fullName evidence="2">IS4 family transposase</fullName>
    </submittedName>
</protein>
<dbReference type="Gene3D" id="3.90.350.10">
    <property type="entry name" value="Transposase Inhibitor Protein From Tn5, Chain A, domain 1"/>
    <property type="match status" value="1"/>
</dbReference>
<dbReference type="SUPFAM" id="SSF53098">
    <property type="entry name" value="Ribonuclease H-like"/>
    <property type="match status" value="1"/>
</dbReference>
<dbReference type="PANTHER" id="PTHR37319:SF1">
    <property type="entry name" value="TRANSPOSASE TN5 DIMERISATION DOMAIN-CONTAINING PROTEIN"/>
    <property type="match status" value="1"/>
</dbReference>
<reference evidence="2 4" key="1">
    <citation type="submission" date="2019-05" db="EMBL/GenBank/DDBJ databases">
        <title>Chryseobacterium sp. isolated from King George Island, maritime Antarctica.</title>
        <authorList>
            <person name="Peng X."/>
        </authorList>
    </citation>
    <scope>NUCLEOTIDE SEQUENCE [LARGE SCALE GENOMIC DNA]</scope>
    <source>
        <strain evidence="2 4">7-3A</strain>
    </source>
</reference>
<dbReference type="KEGG" id="kfa:Q73A0000_14025"/>
<dbReference type="EMBL" id="CP040442">
    <property type="protein sequence ID" value="QOW10589.1"/>
    <property type="molecule type" value="Genomic_DNA"/>
</dbReference>
<organism evidence="2 4">
    <name type="scientific">Kaistella flava</name>
    <name type="common">ex Peng et al. 2021</name>
    <dbReference type="NCBI Taxonomy" id="2038776"/>
    <lineage>
        <taxon>Bacteria</taxon>
        <taxon>Pseudomonadati</taxon>
        <taxon>Bacteroidota</taxon>
        <taxon>Flavobacteriia</taxon>
        <taxon>Flavobacteriales</taxon>
        <taxon>Weeksellaceae</taxon>
        <taxon>Chryseobacterium group</taxon>
        <taxon>Kaistella</taxon>
    </lineage>
</organism>
<dbReference type="GO" id="GO:0006313">
    <property type="term" value="P:DNA transposition"/>
    <property type="evidence" value="ECO:0007669"/>
    <property type="project" value="InterPro"/>
</dbReference>
<dbReference type="Pfam" id="PF01609">
    <property type="entry name" value="DDE_Tnp_1"/>
    <property type="match status" value="1"/>
</dbReference>
<dbReference type="GO" id="GO:0004803">
    <property type="term" value="F:transposase activity"/>
    <property type="evidence" value="ECO:0007669"/>
    <property type="project" value="InterPro"/>
</dbReference>
<dbReference type="NCBIfam" id="NF033590">
    <property type="entry name" value="transpos_IS4_3"/>
    <property type="match status" value="1"/>
</dbReference>
<evidence type="ECO:0000313" key="3">
    <source>
        <dbReference type="EMBL" id="QOW11398.1"/>
    </source>
</evidence>
<name>A0A7M2Y9T6_9FLAO</name>
<dbReference type="InterPro" id="IPR054836">
    <property type="entry name" value="Tn5_transposase"/>
</dbReference>
<evidence type="ECO:0000313" key="2">
    <source>
        <dbReference type="EMBL" id="QOW10589.1"/>
    </source>
</evidence>
<dbReference type="Proteomes" id="UP000594195">
    <property type="component" value="Chromosome"/>
</dbReference>
<keyword evidence="4" id="KW-1185">Reference proteome</keyword>
<feature type="domain" description="Transposase IS4-like" evidence="1">
    <location>
        <begin position="81"/>
        <end position="245"/>
    </location>
</feature>
<dbReference type="InterPro" id="IPR012337">
    <property type="entry name" value="RNaseH-like_sf"/>
</dbReference>
<dbReference type="GO" id="GO:0003677">
    <property type="term" value="F:DNA binding"/>
    <property type="evidence" value="ECO:0007669"/>
    <property type="project" value="InterPro"/>
</dbReference>
<dbReference type="InterPro" id="IPR014737">
    <property type="entry name" value="Transposase_Tn5-like_C"/>
</dbReference>
<dbReference type="KEGG" id="kfa:Q73A0000_09485"/>
<accession>A0A7M2Y9T6</accession>
<dbReference type="EMBL" id="CP040442">
    <property type="protein sequence ID" value="QOW11398.1"/>
    <property type="molecule type" value="Genomic_DNA"/>
</dbReference>
<dbReference type="AlphaFoldDB" id="A0A7M2Y9T6"/>
<dbReference type="InterPro" id="IPR002559">
    <property type="entry name" value="Transposase_11"/>
</dbReference>
<dbReference type="PANTHER" id="PTHR37319">
    <property type="entry name" value="TRANSPOSASE"/>
    <property type="match status" value="1"/>
</dbReference>